<gene>
    <name evidence="3" type="ORF">F8O02_08225</name>
</gene>
<protein>
    <submittedName>
        <fullName evidence="3">Amino acid ABC transporter substrate-binding protein</fullName>
    </submittedName>
</protein>
<dbReference type="SMART" id="SM00062">
    <property type="entry name" value="PBPb"/>
    <property type="match status" value="1"/>
</dbReference>
<dbReference type="EMBL" id="WBKA01000007">
    <property type="protein sequence ID" value="KAB1631346.1"/>
    <property type="molecule type" value="Genomic_DNA"/>
</dbReference>
<evidence type="ECO:0000259" key="2">
    <source>
        <dbReference type="SMART" id="SM00062"/>
    </source>
</evidence>
<reference evidence="3 4" key="1">
    <citation type="submission" date="2019-09" db="EMBL/GenBank/DDBJ databases">
        <title>Phylogeny of genus Pseudoclavibacter and closely related genus.</title>
        <authorList>
            <person name="Li Y."/>
        </authorList>
    </citation>
    <scope>NUCLEOTIDE SEQUENCE [LARGE SCALE GENOMIC DNA]</scope>
    <source>
        <strain evidence="3 4">JCM 16921</strain>
    </source>
</reference>
<proteinExistence type="predicted"/>
<dbReference type="OrthoDB" id="8454826at2"/>
<accession>A0A7C8BTF6</accession>
<dbReference type="Gene3D" id="3.40.190.10">
    <property type="entry name" value="Periplasmic binding protein-like II"/>
    <property type="match status" value="2"/>
</dbReference>
<dbReference type="InterPro" id="IPR001638">
    <property type="entry name" value="Solute-binding_3/MltF_N"/>
</dbReference>
<dbReference type="PANTHER" id="PTHR35936:SF17">
    <property type="entry name" value="ARGININE-BINDING EXTRACELLULAR PROTEIN ARTP"/>
    <property type="match status" value="1"/>
</dbReference>
<comment type="caution">
    <text evidence="3">The sequence shown here is derived from an EMBL/GenBank/DDBJ whole genome shotgun (WGS) entry which is preliminary data.</text>
</comment>
<keyword evidence="1" id="KW-0732">Signal</keyword>
<sequence>MLETRKRDHLTCASRAASTAGQSVTTQHSFGFRRNEMTITRTIAALGLAAATAVALTGCSSDSQSNVAEGCTPAHEGLTTVTSGKLSTAIVDAPPYSANTDDGDADGLEVDILNKLAEMECLDITYTPSSFAGAVPLITQQRSVDIAAGAFYPTAKRNEVADFVGPLYYDNMSIATKTGVSSVADLESMDSIGTVDGFLWTEDLRTVLGDKIRTYSSSVELSQDMLNGRLDAAIDSVATSQLYYKDDPDIQVKVADKDDRIAVTVNTPQVIFPVSKDNTALKDALDEDIATMRSDGTLSSLIADAGFDTSANIPESDSTLRVIG</sequence>
<evidence type="ECO:0000313" key="4">
    <source>
        <dbReference type="Proteomes" id="UP000481339"/>
    </source>
</evidence>
<evidence type="ECO:0000256" key="1">
    <source>
        <dbReference type="ARBA" id="ARBA00022729"/>
    </source>
</evidence>
<dbReference type="SUPFAM" id="SSF53850">
    <property type="entry name" value="Periplasmic binding protein-like II"/>
    <property type="match status" value="1"/>
</dbReference>
<name>A0A7C8BTF6_9MICO</name>
<organism evidence="3 4">
    <name type="scientific">Pseudoclavibacter caeni</name>
    <dbReference type="NCBI Taxonomy" id="908846"/>
    <lineage>
        <taxon>Bacteria</taxon>
        <taxon>Bacillati</taxon>
        <taxon>Actinomycetota</taxon>
        <taxon>Actinomycetes</taxon>
        <taxon>Micrococcales</taxon>
        <taxon>Microbacteriaceae</taxon>
        <taxon>Pseudoclavibacter</taxon>
    </lineage>
</organism>
<evidence type="ECO:0000313" key="3">
    <source>
        <dbReference type="EMBL" id="KAB1631346.1"/>
    </source>
</evidence>
<dbReference type="CDD" id="cd13530">
    <property type="entry name" value="PBP2_peptides_like"/>
    <property type="match status" value="1"/>
</dbReference>
<dbReference type="PANTHER" id="PTHR35936">
    <property type="entry name" value="MEMBRANE-BOUND LYTIC MUREIN TRANSGLYCOSYLASE F"/>
    <property type="match status" value="1"/>
</dbReference>
<dbReference type="Pfam" id="PF00497">
    <property type="entry name" value="SBP_bac_3"/>
    <property type="match status" value="1"/>
</dbReference>
<keyword evidence="4" id="KW-1185">Reference proteome</keyword>
<dbReference type="AlphaFoldDB" id="A0A7C8BTF6"/>
<feature type="domain" description="Solute-binding protein family 3/N-terminal" evidence="2">
    <location>
        <begin position="85"/>
        <end position="308"/>
    </location>
</feature>
<dbReference type="Proteomes" id="UP000481339">
    <property type="component" value="Unassembled WGS sequence"/>
</dbReference>